<reference evidence="1 2" key="1">
    <citation type="submission" date="2019-10" db="EMBL/GenBank/DDBJ databases">
        <title>Assembly and Annotation for the nematode Trichostrongylus colubriformis.</title>
        <authorList>
            <person name="Martin J."/>
        </authorList>
    </citation>
    <scope>NUCLEOTIDE SEQUENCE [LARGE SCALE GENOMIC DNA]</scope>
    <source>
        <strain evidence="1">G859</strain>
        <tissue evidence="1">Whole worm</tissue>
    </source>
</reference>
<gene>
    <name evidence="1" type="ORF">GCK32_000573</name>
</gene>
<accession>A0AAN8IFT0</accession>
<name>A0AAN8IFT0_TRICO</name>
<evidence type="ECO:0000313" key="2">
    <source>
        <dbReference type="Proteomes" id="UP001331761"/>
    </source>
</evidence>
<sequence>MSIFKTVHFQLSRTSTATQLIEGLVVCRAIKSKRVQISGFRPLLSGDQAVEMVDCFWLISSKFEPSKVMLSVVQLLCIVVVMINYDKLFITIEK</sequence>
<dbReference type="AlphaFoldDB" id="A0AAN8IFT0"/>
<protein>
    <submittedName>
        <fullName evidence="1">Uncharacterized protein</fullName>
    </submittedName>
</protein>
<dbReference type="EMBL" id="WIXE01022225">
    <property type="protein sequence ID" value="KAK5967697.1"/>
    <property type="molecule type" value="Genomic_DNA"/>
</dbReference>
<dbReference type="Proteomes" id="UP001331761">
    <property type="component" value="Unassembled WGS sequence"/>
</dbReference>
<keyword evidence="2" id="KW-1185">Reference proteome</keyword>
<organism evidence="1 2">
    <name type="scientific">Trichostrongylus colubriformis</name>
    <name type="common">Black scour worm</name>
    <dbReference type="NCBI Taxonomy" id="6319"/>
    <lineage>
        <taxon>Eukaryota</taxon>
        <taxon>Metazoa</taxon>
        <taxon>Ecdysozoa</taxon>
        <taxon>Nematoda</taxon>
        <taxon>Chromadorea</taxon>
        <taxon>Rhabditida</taxon>
        <taxon>Rhabditina</taxon>
        <taxon>Rhabditomorpha</taxon>
        <taxon>Strongyloidea</taxon>
        <taxon>Trichostrongylidae</taxon>
        <taxon>Trichostrongylus</taxon>
    </lineage>
</organism>
<comment type="caution">
    <text evidence="1">The sequence shown here is derived from an EMBL/GenBank/DDBJ whole genome shotgun (WGS) entry which is preliminary data.</text>
</comment>
<evidence type="ECO:0000313" key="1">
    <source>
        <dbReference type="EMBL" id="KAK5967697.1"/>
    </source>
</evidence>
<proteinExistence type="predicted"/>